<keyword evidence="3 6" id="KW-1133">Transmembrane helix</keyword>
<gene>
    <name evidence="7" type="ORF">EUA98_09080</name>
</gene>
<proteinExistence type="predicted"/>
<keyword evidence="4 6" id="KW-0472">Membrane</keyword>
<comment type="caution">
    <text evidence="7">The sequence shown here is derived from an EMBL/GenBank/DDBJ whole genome shotgun (WGS) entry which is preliminary data.</text>
</comment>
<evidence type="ECO:0000256" key="2">
    <source>
        <dbReference type="ARBA" id="ARBA00022692"/>
    </source>
</evidence>
<dbReference type="InterPro" id="IPR011049">
    <property type="entry name" value="Serralysin-like_metalloprot_C"/>
</dbReference>
<evidence type="ECO:0000313" key="7">
    <source>
        <dbReference type="EMBL" id="RYV51296.1"/>
    </source>
</evidence>
<dbReference type="InterPro" id="IPR051328">
    <property type="entry name" value="T7SS_ABC-Transporter"/>
</dbReference>
<dbReference type="NCBIfam" id="TIGR03057">
    <property type="entry name" value="xxxLxxG_by_4"/>
    <property type="match status" value="3"/>
</dbReference>
<dbReference type="PANTHER" id="PTHR43077">
    <property type="entry name" value="TRANSPORT PERMEASE YVFS-RELATED"/>
    <property type="match status" value="1"/>
</dbReference>
<dbReference type="InterPro" id="IPR023908">
    <property type="entry name" value="xxxLxxG_rpt"/>
</dbReference>
<dbReference type="EMBL" id="SDWW01000018">
    <property type="protein sequence ID" value="RYV51296.1"/>
    <property type="molecule type" value="Genomic_DNA"/>
</dbReference>
<feature type="compositionally biased region" description="Basic residues" evidence="5">
    <location>
        <begin position="28"/>
        <end position="51"/>
    </location>
</feature>
<dbReference type="GO" id="GO:0016020">
    <property type="term" value="C:membrane"/>
    <property type="evidence" value="ECO:0007669"/>
    <property type="project" value="UniProtKB-SubCell"/>
</dbReference>
<dbReference type="Gene3D" id="3.40.1710.10">
    <property type="entry name" value="abc type-2 transporter like domain"/>
    <property type="match status" value="1"/>
</dbReference>
<dbReference type="AlphaFoldDB" id="A0A4Q5MZX9"/>
<evidence type="ECO:0000256" key="4">
    <source>
        <dbReference type="ARBA" id="ARBA00023136"/>
    </source>
</evidence>
<dbReference type="InterPro" id="IPR017501">
    <property type="entry name" value="Phage_infect_YhgE_C"/>
</dbReference>
<feature type="transmembrane region" description="Helical" evidence="6">
    <location>
        <begin position="803"/>
        <end position="825"/>
    </location>
</feature>
<feature type="compositionally biased region" description="Low complexity" evidence="5">
    <location>
        <begin position="109"/>
        <end position="126"/>
    </location>
</feature>
<feature type="transmembrane region" description="Helical" evidence="6">
    <location>
        <begin position="651"/>
        <end position="673"/>
    </location>
</feature>
<keyword evidence="8" id="KW-1185">Reference proteome</keyword>
<protein>
    <recommendedName>
        <fullName evidence="9">YhgE/Pip domain-containing protein</fullName>
    </recommendedName>
</protein>
<organism evidence="7 8">
    <name type="scientific">Pengzhenrongella frigida</name>
    <dbReference type="NCBI Taxonomy" id="1259133"/>
    <lineage>
        <taxon>Bacteria</taxon>
        <taxon>Bacillati</taxon>
        <taxon>Actinomycetota</taxon>
        <taxon>Actinomycetes</taxon>
        <taxon>Micrococcales</taxon>
        <taxon>Pengzhenrongella</taxon>
    </lineage>
</organism>
<feature type="region of interest" description="Disordered" evidence="5">
    <location>
        <begin position="1"/>
        <end position="195"/>
    </location>
</feature>
<feature type="transmembrane region" description="Helical" evidence="6">
    <location>
        <begin position="694"/>
        <end position="713"/>
    </location>
</feature>
<evidence type="ECO:0000256" key="1">
    <source>
        <dbReference type="ARBA" id="ARBA00004141"/>
    </source>
</evidence>
<evidence type="ECO:0000256" key="3">
    <source>
        <dbReference type="ARBA" id="ARBA00022989"/>
    </source>
</evidence>
<dbReference type="PANTHER" id="PTHR43077:SF5">
    <property type="entry name" value="PHAGE INFECTION PROTEIN"/>
    <property type="match status" value="1"/>
</dbReference>
<comment type="subcellular location">
    <subcellularLocation>
        <location evidence="1">Membrane</location>
        <topology evidence="1">Multi-pass membrane protein</topology>
    </subcellularLocation>
</comment>
<evidence type="ECO:0008006" key="9">
    <source>
        <dbReference type="Google" id="ProtNLM"/>
    </source>
</evidence>
<feature type="compositionally biased region" description="Basic residues" evidence="5">
    <location>
        <begin position="143"/>
        <end position="166"/>
    </location>
</feature>
<sequence>MAGPPSAVARRRGGGPRAPPRARGLGAHPRRGGRPAGRGHRARRRRRRRGRAGQCRGPPGADPGGRRGRPRRPAGVARRRGGPARPELRHARRARPGAARRGGRGAGAGAVPRRPRCPGAVLGARTQARRRRRRGGGRDRRADRHHLGRAGRARPCRHDRRRRLRRADRSPLPGAGLSRGRTPATTPVRPRGGGAVKRPITRAAAVLLLPTVCGVLALWSLSGRADNLALLPAAVVNLDQIVTSSEGDDEQTIAAGRLLAGALTSPQTPAEETLDWQLTDAGDAEKGLTDGTYQAVLTIPADFSATIAALSKAGRGEGTAEPATIQVRSNDSASVLVGLLTDQVADAAAASVGRQITTGFLVSTFDGFSELSVGLGEAADGGAQLRDGTTALAAGAGTLAAGAGELAVGTGEVAAGAIDLAAGADDLAAGARRVSGGAADLAAGVTTLGTQAATLPQSTQTLATGATQVAGGLGELATGLAALAEQCSLVTPSAEFCGQLGSAASSAGSLVAGADQVAAGTGSLAAAAPALRDGIGTLGAGATALAQGAASVHAGAGALATGVGTLADGAGQAADGAAALSTGATGLATGATDLTVGAQDLAAGLSDAAGGVPDLTGADGAVLADVVVQPVVAQSSRINASPGGATDSAPLVVALVLWLGAFASLLVLEALPARKLAAPSSAAGVALLGWRRSAVWGLVQAAVLGASLPLLGISLVSPVAAVGLTALAAVVFAAINQALVALWGRTGWVVSIALLGAQVAALGGIVPIETAPAVFRALNGVLPVPLVVDGLAHLTLGGQVGSLSTVVASLLGWLVVSLGVSTLVARGRQQTSVARLRRDLVAVPA</sequence>
<feature type="transmembrane region" description="Helical" evidence="6">
    <location>
        <begin position="719"/>
        <end position="741"/>
    </location>
</feature>
<dbReference type="OrthoDB" id="9811483at2"/>
<name>A0A4Q5MZX9_9MICO</name>
<dbReference type="Proteomes" id="UP000293764">
    <property type="component" value="Unassembled WGS sequence"/>
</dbReference>
<evidence type="ECO:0000256" key="6">
    <source>
        <dbReference type="SAM" id="Phobius"/>
    </source>
</evidence>
<feature type="compositionally biased region" description="Basic residues" evidence="5">
    <location>
        <begin position="66"/>
        <end position="82"/>
    </location>
</feature>
<reference evidence="7 8" key="1">
    <citation type="submission" date="2019-01" db="EMBL/GenBank/DDBJ databases">
        <title>Novel species of Cellulomonas.</title>
        <authorList>
            <person name="Liu Q."/>
            <person name="Xin Y.-H."/>
        </authorList>
    </citation>
    <scope>NUCLEOTIDE SEQUENCE [LARGE SCALE GENOMIC DNA]</scope>
    <source>
        <strain evidence="7 8">HLT2-17</strain>
    </source>
</reference>
<accession>A0A4Q5MZX9</accession>
<dbReference type="SUPFAM" id="SSF101967">
    <property type="entry name" value="Adhesin YadA, collagen-binding domain"/>
    <property type="match status" value="1"/>
</dbReference>
<dbReference type="NCBIfam" id="TIGR03062">
    <property type="entry name" value="pip_yhgE_Cterm"/>
    <property type="match status" value="1"/>
</dbReference>
<keyword evidence="2 6" id="KW-0812">Transmembrane</keyword>
<evidence type="ECO:0000256" key="5">
    <source>
        <dbReference type="SAM" id="MobiDB-lite"/>
    </source>
</evidence>
<feature type="transmembrane region" description="Helical" evidence="6">
    <location>
        <begin position="748"/>
        <end position="768"/>
    </location>
</feature>
<evidence type="ECO:0000313" key="8">
    <source>
        <dbReference type="Proteomes" id="UP000293764"/>
    </source>
</evidence>